<dbReference type="EMBL" id="FPKR01000015">
    <property type="protein sequence ID" value="SFZ79213.1"/>
    <property type="molecule type" value="Genomic_DNA"/>
</dbReference>
<evidence type="ECO:0000256" key="4">
    <source>
        <dbReference type="HAMAP-Rule" id="MF_00720"/>
    </source>
</evidence>
<evidence type="ECO:0000256" key="2">
    <source>
        <dbReference type="ARBA" id="ARBA00022705"/>
    </source>
</evidence>
<keyword evidence="6" id="KW-1185">Reference proteome</keyword>
<reference evidence="5 6" key="1">
    <citation type="submission" date="2016-11" db="EMBL/GenBank/DDBJ databases">
        <authorList>
            <person name="Jaros S."/>
            <person name="Januszkiewicz K."/>
            <person name="Wedrychowicz H."/>
        </authorList>
    </citation>
    <scope>NUCLEOTIDE SEQUENCE [LARGE SCALE GENOMIC DNA]</scope>
    <source>
        <strain evidence="5 6">DSM 18899</strain>
    </source>
</reference>
<protein>
    <recommendedName>
        <fullName evidence="4">Replication restart protein PriB</fullName>
    </recommendedName>
</protein>
<proteinExistence type="inferred from homology"/>
<dbReference type="OrthoDB" id="5296916at2"/>
<name>A0A1K2HR77_9NEIS</name>
<comment type="subunit">
    <text evidence="4">Homodimer. Interacts with PriA and DnaT. Component of the replication restart primosome. Primosome assembly occurs via a 'hand-off' mechanism. PriA binds to replication forks, subsequently PriB then DnaT bind; DnaT then displaces ssDNA to generate the helicase loading substrate.</text>
</comment>
<dbReference type="SUPFAM" id="SSF50249">
    <property type="entry name" value="Nucleic acid-binding proteins"/>
    <property type="match status" value="1"/>
</dbReference>
<keyword evidence="2 4" id="KW-0235">DNA replication</keyword>
<dbReference type="Gene3D" id="2.40.50.140">
    <property type="entry name" value="Nucleic acid-binding proteins"/>
    <property type="match status" value="1"/>
</dbReference>
<dbReference type="InterPro" id="IPR000424">
    <property type="entry name" value="Primosome_PriB/ssb"/>
</dbReference>
<dbReference type="GO" id="GO:1990077">
    <property type="term" value="C:primosome complex"/>
    <property type="evidence" value="ECO:0007669"/>
    <property type="project" value="UniProtKB-UniRule"/>
</dbReference>
<dbReference type="PIRSF" id="PIRSF003135">
    <property type="entry name" value="Primosomal_n"/>
    <property type="match status" value="1"/>
</dbReference>
<dbReference type="InterPro" id="IPR012340">
    <property type="entry name" value="NA-bd_OB-fold"/>
</dbReference>
<dbReference type="PROSITE" id="PS50935">
    <property type="entry name" value="SSB"/>
    <property type="match status" value="1"/>
</dbReference>
<comment type="function">
    <text evidence="4">Involved in the restart of stalled replication forks, which reloads the replicative helicase on sites other than the origin of replication; the PriA-PriB pathway is the major replication restart pathway. During primosome assembly it facilitates complex formation between PriA and DnaT on DNA; stabilizes PriA on DNA. Stimulates the DNA unwinding activity of PriA helicase.</text>
</comment>
<dbReference type="InterPro" id="IPR023646">
    <property type="entry name" value="Prisomal_replication_PriB"/>
</dbReference>
<organism evidence="5 6">
    <name type="scientific">Chitinimonas taiwanensis DSM 18899</name>
    <dbReference type="NCBI Taxonomy" id="1121279"/>
    <lineage>
        <taxon>Bacteria</taxon>
        <taxon>Pseudomonadati</taxon>
        <taxon>Pseudomonadota</taxon>
        <taxon>Betaproteobacteria</taxon>
        <taxon>Neisseriales</taxon>
        <taxon>Chitinibacteraceae</taxon>
        <taxon>Chitinimonas</taxon>
    </lineage>
</organism>
<keyword evidence="1 4" id="KW-0639">Primosome</keyword>
<dbReference type="Pfam" id="PF22657">
    <property type="entry name" value="SSB_1"/>
    <property type="match status" value="1"/>
</dbReference>
<dbReference type="Proteomes" id="UP000186513">
    <property type="component" value="Unassembled WGS sequence"/>
</dbReference>
<dbReference type="RefSeq" id="WP_072429923.1">
    <property type="nucleotide sequence ID" value="NZ_FPKR01000015.1"/>
</dbReference>
<dbReference type="AlphaFoldDB" id="A0A1K2HR77"/>
<gene>
    <name evidence="4" type="primary">priB</name>
    <name evidence="5" type="ORF">SAMN02745887_03444</name>
</gene>
<evidence type="ECO:0000256" key="1">
    <source>
        <dbReference type="ARBA" id="ARBA00022515"/>
    </source>
</evidence>
<keyword evidence="3 4" id="KW-0238">DNA-binding</keyword>
<dbReference type="GO" id="GO:0003697">
    <property type="term" value="F:single-stranded DNA binding"/>
    <property type="evidence" value="ECO:0007669"/>
    <property type="project" value="UniProtKB-UniRule"/>
</dbReference>
<dbReference type="NCBIfam" id="TIGR04418">
    <property type="entry name" value="PriB_gamma"/>
    <property type="match status" value="1"/>
</dbReference>
<evidence type="ECO:0000313" key="5">
    <source>
        <dbReference type="EMBL" id="SFZ79213.1"/>
    </source>
</evidence>
<dbReference type="HAMAP" id="MF_00720">
    <property type="entry name" value="PriB"/>
    <property type="match status" value="1"/>
</dbReference>
<evidence type="ECO:0000313" key="6">
    <source>
        <dbReference type="Proteomes" id="UP000186513"/>
    </source>
</evidence>
<evidence type="ECO:0000256" key="3">
    <source>
        <dbReference type="ARBA" id="ARBA00023125"/>
    </source>
</evidence>
<accession>A0A1K2HR77</accession>
<dbReference type="STRING" id="1121279.SAMN02745887_03444"/>
<sequence length="105" mass="11593">MNARNQVVVTGRLLDVEPLRYTPAGIPALEFRLVHDSSQPEAGVSRQVQCEIACVCLGDKAKTLAVLGTDVEIVVKGFLAARNQRYKHSLVLHISDWKRVQLPST</sequence>
<dbReference type="GO" id="GO:0006269">
    <property type="term" value="P:DNA replication, synthesis of primer"/>
    <property type="evidence" value="ECO:0007669"/>
    <property type="project" value="UniProtKB-KW"/>
</dbReference>
<comment type="similarity">
    <text evidence="4">Belongs to the PriB family.</text>
</comment>